<dbReference type="Pfam" id="PF24778">
    <property type="entry name" value="Ig-CFAP74_3rd"/>
    <property type="match status" value="1"/>
</dbReference>
<accession>A0A8B8HBC4</accession>
<organism evidence="2">
    <name type="scientific">Apis mellifera</name>
    <name type="common">Honeybee</name>
    <dbReference type="NCBI Taxonomy" id="7460"/>
    <lineage>
        <taxon>Eukaryota</taxon>
        <taxon>Metazoa</taxon>
        <taxon>Ecdysozoa</taxon>
        <taxon>Arthropoda</taxon>
        <taxon>Hexapoda</taxon>
        <taxon>Insecta</taxon>
        <taxon>Pterygota</taxon>
        <taxon>Neoptera</taxon>
        <taxon>Endopterygota</taxon>
        <taxon>Hymenoptera</taxon>
        <taxon>Apocrita</taxon>
        <taxon>Aculeata</taxon>
        <taxon>Apoidea</taxon>
        <taxon>Anthophila</taxon>
        <taxon>Apidae</taxon>
        <taxon>Apis</taxon>
    </lineage>
</organism>
<dbReference type="OrthoDB" id="7616979at2759"/>
<sequence>MVELLIKTPKNLGDHVSVHPKSTTIDPKSSCKINVRLIPESNIITSSKRFYNPLSNILEFPIKVQILSQDLEKPPPLIMKTVASLTPCNGLILGTSSDRSFEKKNS</sequence>
<dbReference type="AlphaFoldDB" id="A0A7M7MTZ1"/>
<evidence type="ECO:0000313" key="4">
    <source>
        <dbReference type="RefSeq" id="XP_026300968.1"/>
    </source>
</evidence>
<keyword evidence="3" id="KW-1185">Reference proteome</keyword>
<feature type="domain" description="CFAP74 third Ig-like" evidence="1">
    <location>
        <begin position="4"/>
        <end position="70"/>
    </location>
</feature>
<reference evidence="2" key="1">
    <citation type="submission" date="2021-01" db="UniProtKB">
        <authorList>
            <consortium name="EnsemblMetazoa"/>
        </authorList>
    </citation>
    <scope>IDENTIFICATION</scope>
    <source>
        <strain evidence="2">DH4</strain>
    </source>
</reference>
<proteinExistence type="predicted"/>
<name>A0A7M7MTZ1_APIME</name>
<evidence type="ECO:0000313" key="3">
    <source>
        <dbReference type="Proteomes" id="UP000005203"/>
    </source>
</evidence>
<accession>A0A7M7MTZ1</accession>
<dbReference type="RefSeq" id="XP_026300968.1">
    <property type="nucleotide sequence ID" value="XM_026445183.1"/>
</dbReference>
<dbReference type="GeneID" id="100578729"/>
<gene>
    <name evidence="4" type="primary">LOC100578729</name>
</gene>
<protein>
    <submittedName>
        <fullName evidence="4">Uncharacterized protein LOC100578729</fullName>
    </submittedName>
</protein>
<dbReference type="EnsemblMetazoa" id="XM_026445183">
    <property type="protein sequence ID" value="XP_026300968"/>
    <property type="gene ID" value="LOC100578729"/>
</dbReference>
<evidence type="ECO:0000259" key="1">
    <source>
        <dbReference type="Pfam" id="PF24778"/>
    </source>
</evidence>
<dbReference type="KEGG" id="ame:100578729"/>
<dbReference type="Proteomes" id="UP000005203">
    <property type="component" value="Linkage group LG14"/>
</dbReference>
<evidence type="ECO:0000313" key="2">
    <source>
        <dbReference type="EnsemblMetazoa" id="XP_026300968"/>
    </source>
</evidence>
<reference evidence="4" key="2">
    <citation type="submission" date="2025-04" db="UniProtKB">
        <authorList>
            <consortium name="RefSeq"/>
        </authorList>
    </citation>
    <scope>IDENTIFICATION</scope>
    <source>
        <strain evidence="4">DH4</strain>
        <tissue evidence="4">Whole body</tissue>
    </source>
</reference>
<dbReference type="InterPro" id="IPR056307">
    <property type="entry name" value="Ig-CFAP74_3rd"/>
</dbReference>